<keyword evidence="3" id="KW-1185">Reference proteome</keyword>
<proteinExistence type="predicted"/>
<dbReference type="Pfam" id="PF05071">
    <property type="entry name" value="NDUFA12"/>
    <property type="match status" value="1"/>
</dbReference>
<evidence type="ECO:0000313" key="3">
    <source>
        <dbReference type="Proteomes" id="UP000825701"/>
    </source>
</evidence>
<dbReference type="NCBIfam" id="NF006040">
    <property type="entry name" value="PRK08183.1"/>
    <property type="match status" value="1"/>
</dbReference>
<feature type="region of interest" description="Disordered" evidence="1">
    <location>
        <begin position="97"/>
        <end position="138"/>
    </location>
</feature>
<organism evidence="2 3">
    <name type="scientific">Chenggangzhangella methanolivorans</name>
    <dbReference type="NCBI Taxonomy" id="1437009"/>
    <lineage>
        <taxon>Bacteria</taxon>
        <taxon>Pseudomonadati</taxon>
        <taxon>Pseudomonadota</taxon>
        <taxon>Alphaproteobacteria</taxon>
        <taxon>Hyphomicrobiales</taxon>
        <taxon>Methylopilaceae</taxon>
        <taxon>Chenggangzhangella</taxon>
    </lineage>
</organism>
<evidence type="ECO:0000256" key="1">
    <source>
        <dbReference type="SAM" id="MobiDB-lite"/>
    </source>
</evidence>
<dbReference type="EMBL" id="CP081869">
    <property type="protein sequence ID" value="QZO02532.1"/>
    <property type="molecule type" value="Genomic_DNA"/>
</dbReference>
<dbReference type="GO" id="GO:0045271">
    <property type="term" value="C:respiratory chain complex I"/>
    <property type="evidence" value="ECO:0007669"/>
    <property type="project" value="InterPro"/>
</dbReference>
<gene>
    <name evidence="2" type="ORF">K6K41_26190</name>
</gene>
<accession>A0A9E6RDQ1</accession>
<dbReference type="KEGG" id="cmet:K6K41_26190"/>
<reference evidence="2" key="1">
    <citation type="submission" date="2021-08" db="EMBL/GenBank/DDBJ databases">
        <authorList>
            <person name="Zhang H."/>
            <person name="Xu M."/>
            <person name="Yu Z."/>
            <person name="Yang L."/>
            <person name="Cai Y."/>
        </authorList>
    </citation>
    <scope>NUCLEOTIDE SEQUENCE</scope>
    <source>
        <strain evidence="2">CHL1</strain>
    </source>
</reference>
<dbReference type="Proteomes" id="UP000825701">
    <property type="component" value="Chromosome"/>
</dbReference>
<name>A0A9E6RDQ1_9HYPH</name>
<dbReference type="AlphaFoldDB" id="A0A9E6RDQ1"/>
<evidence type="ECO:0000313" key="2">
    <source>
        <dbReference type="EMBL" id="QZO02532.1"/>
    </source>
</evidence>
<dbReference type="GO" id="GO:0006979">
    <property type="term" value="P:response to oxidative stress"/>
    <property type="evidence" value="ECO:0007669"/>
    <property type="project" value="TreeGrafter"/>
</dbReference>
<dbReference type="PANTHER" id="PTHR12910">
    <property type="entry name" value="NADH-UBIQUINONE OXIDOREDUCTASE SUBUNIT B17.2"/>
    <property type="match status" value="1"/>
</dbReference>
<sequence>MMSILTSVFTWWNGSTIGTRVAISRAKGELVGEDEFGNKYYRLPNDPAKNAAFGTERRWVIYSGYAEASAIPAGWHGWMHHTVNTPPANENYVAREWQKPHLPNRTGSADAYRPKGSALSTGKRPAATGDYQAWSPGD</sequence>
<dbReference type="InterPro" id="IPR007763">
    <property type="entry name" value="NDUFA12"/>
</dbReference>
<dbReference type="RefSeq" id="WP_261405846.1">
    <property type="nucleotide sequence ID" value="NZ_CP081869.1"/>
</dbReference>
<dbReference type="PANTHER" id="PTHR12910:SF2">
    <property type="entry name" value="NADH DEHYDROGENASE [UBIQUINONE] 1 ALPHA SUBCOMPLEX SUBUNIT 12"/>
    <property type="match status" value="1"/>
</dbReference>
<protein>
    <submittedName>
        <fullName evidence="2">NADH:ubiquinone oxidoreductase subunit NDUFA12</fullName>
    </submittedName>
</protein>